<dbReference type="InterPro" id="IPR012338">
    <property type="entry name" value="Beta-lactam/transpept-like"/>
</dbReference>
<dbReference type="Gene3D" id="3.40.710.10">
    <property type="entry name" value="DD-peptidase/beta-lactamase superfamily"/>
    <property type="match status" value="1"/>
</dbReference>
<sequence>MERALIDQLVNSWQKIMEKYGNAAAIAIQMQGSLAKCSFTNTPALRYETASTVKVAVISLLLHTTGGELNDKQRELTRRMIRNSDNKATTAILKNYLGGIMALKAVYADLGMTNTTASTWWGTTLTVPSDQLKLLKMIYLDPHSDYLNDQSRNYIKALMKTINPQQQWGISAGNPTDFYLKNGWRKASDNKKWEVHSIGFLPKRDRSYLIAIYTRNNRNFNSGVSYVEELARTTSEIIFG</sequence>
<feature type="domain" description="Beta-lactamase class A catalytic" evidence="1">
    <location>
        <begin position="74"/>
        <end position="214"/>
    </location>
</feature>
<dbReference type="RefSeq" id="WP_135369023.1">
    <property type="nucleotide sequence ID" value="NZ_RKLX01000049.1"/>
</dbReference>
<organism evidence="2 3">
    <name type="scientific">Levilactobacillus suantsaiihabitans</name>
    <dbReference type="NCBI Taxonomy" id="2487722"/>
    <lineage>
        <taxon>Bacteria</taxon>
        <taxon>Bacillati</taxon>
        <taxon>Bacillota</taxon>
        <taxon>Bacilli</taxon>
        <taxon>Lactobacillales</taxon>
        <taxon>Lactobacillaceae</taxon>
        <taxon>Levilactobacillus</taxon>
    </lineage>
</organism>
<dbReference type="PANTHER" id="PTHR35333:SF3">
    <property type="entry name" value="BETA-LACTAMASE-TYPE TRANSPEPTIDASE FOLD CONTAINING PROTEIN"/>
    <property type="match status" value="1"/>
</dbReference>
<proteinExistence type="predicted"/>
<dbReference type="AlphaFoldDB" id="A0A4Z0J657"/>
<keyword evidence="3" id="KW-1185">Reference proteome</keyword>
<gene>
    <name evidence="2" type="ORF">EGT51_12905</name>
</gene>
<dbReference type="Pfam" id="PF13354">
    <property type="entry name" value="Beta-lactamase2"/>
    <property type="match status" value="1"/>
</dbReference>
<comment type="caution">
    <text evidence="2">The sequence shown here is derived from an EMBL/GenBank/DDBJ whole genome shotgun (WGS) entry which is preliminary data.</text>
</comment>
<dbReference type="SUPFAM" id="SSF56601">
    <property type="entry name" value="beta-lactamase/transpeptidase-like"/>
    <property type="match status" value="1"/>
</dbReference>
<dbReference type="InterPro" id="IPR000871">
    <property type="entry name" value="Beta-lactam_class-A"/>
</dbReference>
<dbReference type="PANTHER" id="PTHR35333">
    <property type="entry name" value="BETA-LACTAMASE"/>
    <property type="match status" value="1"/>
</dbReference>
<evidence type="ECO:0000259" key="1">
    <source>
        <dbReference type="Pfam" id="PF13354"/>
    </source>
</evidence>
<evidence type="ECO:0000313" key="2">
    <source>
        <dbReference type="EMBL" id="TGD17243.1"/>
    </source>
</evidence>
<name>A0A4Z0J657_9LACO</name>
<dbReference type="GO" id="GO:0046677">
    <property type="term" value="P:response to antibiotic"/>
    <property type="evidence" value="ECO:0007669"/>
    <property type="project" value="InterPro"/>
</dbReference>
<dbReference type="GO" id="GO:0008800">
    <property type="term" value="F:beta-lactamase activity"/>
    <property type="evidence" value="ECO:0007669"/>
    <property type="project" value="InterPro"/>
</dbReference>
<dbReference type="Proteomes" id="UP000297348">
    <property type="component" value="Unassembled WGS sequence"/>
</dbReference>
<dbReference type="EMBL" id="RKLX01000049">
    <property type="protein sequence ID" value="TGD17243.1"/>
    <property type="molecule type" value="Genomic_DNA"/>
</dbReference>
<accession>A0A4Z0J657</accession>
<protein>
    <submittedName>
        <fullName evidence="2">Penicillin-binding protein</fullName>
    </submittedName>
</protein>
<reference evidence="2 3" key="1">
    <citation type="submission" date="2018-10" db="EMBL/GenBank/DDBJ databases">
        <title>Lactobacillus sp. R7 and Lactobacillus sp. R19 isolated from fermented mustard green product of Taiwan.</title>
        <authorList>
            <person name="Lin S.-T."/>
        </authorList>
    </citation>
    <scope>NUCLEOTIDE SEQUENCE [LARGE SCALE GENOMIC DNA]</scope>
    <source>
        <strain evidence="2 3">BCRC 81129</strain>
    </source>
</reference>
<dbReference type="OrthoDB" id="3524371at2"/>
<evidence type="ECO:0000313" key="3">
    <source>
        <dbReference type="Proteomes" id="UP000297348"/>
    </source>
</evidence>
<dbReference type="GO" id="GO:0030655">
    <property type="term" value="P:beta-lactam antibiotic catabolic process"/>
    <property type="evidence" value="ECO:0007669"/>
    <property type="project" value="InterPro"/>
</dbReference>
<dbReference type="InterPro" id="IPR045155">
    <property type="entry name" value="Beta-lactam_cat"/>
</dbReference>